<reference evidence="1" key="1">
    <citation type="journal article" date="2020" name="New Phytol.">
        <title>Comparative genomics reveals dynamic genome evolution in host specialist ectomycorrhizal fungi.</title>
        <authorList>
            <person name="Lofgren L.A."/>
            <person name="Nguyen N.H."/>
            <person name="Vilgalys R."/>
            <person name="Ruytinx J."/>
            <person name="Liao H.L."/>
            <person name="Branco S."/>
            <person name="Kuo A."/>
            <person name="LaButti K."/>
            <person name="Lipzen A."/>
            <person name="Andreopoulos W."/>
            <person name="Pangilinan J."/>
            <person name="Riley R."/>
            <person name="Hundley H."/>
            <person name="Na H."/>
            <person name="Barry K."/>
            <person name="Grigoriev I.V."/>
            <person name="Stajich J.E."/>
            <person name="Kennedy P.G."/>
        </authorList>
    </citation>
    <scope>NUCLEOTIDE SEQUENCE</scope>
    <source>
        <strain evidence="1">FC423</strain>
    </source>
</reference>
<accession>A0A9P7JW12</accession>
<dbReference type="PANTHER" id="PTHR46564:SF1">
    <property type="entry name" value="TRANSPOSASE"/>
    <property type="match status" value="1"/>
</dbReference>
<dbReference type="SUPFAM" id="SSF46689">
    <property type="entry name" value="Homeodomain-like"/>
    <property type="match status" value="1"/>
</dbReference>
<dbReference type="OrthoDB" id="2142724at2759"/>
<dbReference type="InterPro" id="IPR009057">
    <property type="entry name" value="Homeodomain-like_sf"/>
</dbReference>
<dbReference type="PANTHER" id="PTHR46564">
    <property type="entry name" value="TRANSPOSASE"/>
    <property type="match status" value="1"/>
</dbReference>
<dbReference type="EMBL" id="JABBWM010000018">
    <property type="protein sequence ID" value="KAG2111134.1"/>
    <property type="molecule type" value="Genomic_DNA"/>
</dbReference>
<dbReference type="Proteomes" id="UP000823399">
    <property type="component" value="Unassembled WGS sequence"/>
</dbReference>
<dbReference type="AlphaFoldDB" id="A0A9P7JW12"/>
<sequence length="230" mass="26772">MVNRRISDDVKRIALWLKNRRRDSDHKICQLVDFSLSTLYRTLCRNRATGDVTKKLAIGRGRPQKLIHSDCLYLLRLARHKPTLFLDEYSCRLEEYRDLPVSLATIHASFKRAGLNVKRVQKLASKRNPMVHAAFVRRIGQYPANYLISLNEVSKDDRTYAHLWGQAPVGQRVEQHDPFVRKRRLSMLAAMALDRGIIAARVVEGSFTHQTFYEFLRDDLVRFSYCEAIL</sequence>
<organism evidence="1 2">
    <name type="scientific">Suillus discolor</name>
    <dbReference type="NCBI Taxonomy" id="1912936"/>
    <lineage>
        <taxon>Eukaryota</taxon>
        <taxon>Fungi</taxon>
        <taxon>Dikarya</taxon>
        <taxon>Basidiomycota</taxon>
        <taxon>Agaricomycotina</taxon>
        <taxon>Agaricomycetes</taxon>
        <taxon>Agaricomycetidae</taxon>
        <taxon>Boletales</taxon>
        <taxon>Suillineae</taxon>
        <taxon>Suillaceae</taxon>
        <taxon>Suillus</taxon>
    </lineage>
</organism>
<name>A0A9P7JW12_9AGAM</name>
<gene>
    <name evidence="1" type="ORF">F5147DRAFT_573771</name>
</gene>
<proteinExistence type="predicted"/>
<keyword evidence="2" id="KW-1185">Reference proteome</keyword>
<protein>
    <recommendedName>
        <fullName evidence="3">Transposase</fullName>
    </recommendedName>
</protein>
<dbReference type="GeneID" id="64693436"/>
<comment type="caution">
    <text evidence="1">The sequence shown here is derived from an EMBL/GenBank/DDBJ whole genome shotgun (WGS) entry which is preliminary data.</text>
</comment>
<evidence type="ECO:0000313" key="2">
    <source>
        <dbReference type="Proteomes" id="UP000823399"/>
    </source>
</evidence>
<evidence type="ECO:0008006" key="3">
    <source>
        <dbReference type="Google" id="ProtNLM"/>
    </source>
</evidence>
<evidence type="ECO:0000313" key="1">
    <source>
        <dbReference type="EMBL" id="KAG2111134.1"/>
    </source>
</evidence>
<dbReference type="RefSeq" id="XP_041294493.1">
    <property type="nucleotide sequence ID" value="XM_041431177.1"/>
</dbReference>